<dbReference type="Pfam" id="PF04145">
    <property type="entry name" value="Ctr"/>
    <property type="match status" value="1"/>
</dbReference>
<dbReference type="STRING" id="94208.A0A2S4KNA1"/>
<name>A0A2S4KNA1_9HYPO</name>
<feature type="transmembrane region" description="Helical" evidence="6">
    <location>
        <begin position="84"/>
        <end position="103"/>
    </location>
</feature>
<sequence length="227" mass="24454">MDMTTTAMSGMDHSHHTMSMDMPAQTSAAMDHGAMDHGAMNHSAMDHDMGGMGMGGGCKISMLFNLNTIDACFLTEQWHITSSGMFAGSCIGVFLLGMALEFLRRSVKEFDRYLIKQHVAKYQTAPGAPVGAEGDSVSSKEATPPAACAVIPPFRPSVLQQAIRAGLHCLTFSVGYVLMLLAMYFNVYIIISIFLGAFCGAFIFQWETLPTIRQQTSAAQDATVCCG</sequence>
<keyword evidence="6" id="KW-0186">Copper</keyword>
<protein>
    <recommendedName>
        <fullName evidence="6">Copper transport protein</fullName>
    </recommendedName>
</protein>
<dbReference type="PANTHER" id="PTHR12483">
    <property type="entry name" value="SOLUTE CARRIER FAMILY 31 COPPER TRANSPORTERS"/>
    <property type="match status" value="1"/>
</dbReference>
<evidence type="ECO:0000256" key="3">
    <source>
        <dbReference type="ARBA" id="ARBA00022692"/>
    </source>
</evidence>
<dbReference type="GO" id="GO:0005375">
    <property type="term" value="F:copper ion transmembrane transporter activity"/>
    <property type="evidence" value="ECO:0007669"/>
    <property type="project" value="UniProtKB-UniRule"/>
</dbReference>
<keyword evidence="6" id="KW-0187">Copper transport</keyword>
<proteinExistence type="inferred from homology"/>
<gene>
    <name evidence="7" type="ORF">TPAR_08113</name>
</gene>
<comment type="caution">
    <text evidence="7">The sequence shown here is derived from an EMBL/GenBank/DDBJ whole genome shotgun (WGS) entry which is preliminary data.</text>
</comment>
<keyword evidence="8" id="KW-1185">Reference proteome</keyword>
<comment type="similarity">
    <text evidence="2 6">Belongs to the copper transporter (Ctr) (TC 1.A.56) family. SLC31A subfamily.</text>
</comment>
<comment type="subcellular location">
    <subcellularLocation>
        <location evidence="1 6">Membrane</location>
        <topology evidence="1 6">Multi-pass membrane protein</topology>
    </subcellularLocation>
</comment>
<keyword evidence="5 6" id="KW-0472">Membrane</keyword>
<keyword evidence="6" id="KW-0813">Transport</keyword>
<dbReference type="AlphaFoldDB" id="A0A2S4KNA1"/>
<evidence type="ECO:0000256" key="1">
    <source>
        <dbReference type="ARBA" id="ARBA00004141"/>
    </source>
</evidence>
<dbReference type="GO" id="GO:0016020">
    <property type="term" value="C:membrane"/>
    <property type="evidence" value="ECO:0007669"/>
    <property type="project" value="UniProtKB-SubCell"/>
</dbReference>
<keyword evidence="6" id="KW-0406">Ion transport</keyword>
<evidence type="ECO:0000256" key="4">
    <source>
        <dbReference type="ARBA" id="ARBA00022989"/>
    </source>
</evidence>
<dbReference type="OrthoDB" id="161814at2759"/>
<evidence type="ECO:0000256" key="2">
    <source>
        <dbReference type="ARBA" id="ARBA00006921"/>
    </source>
</evidence>
<evidence type="ECO:0000313" key="8">
    <source>
        <dbReference type="Proteomes" id="UP000237481"/>
    </source>
</evidence>
<evidence type="ECO:0000256" key="5">
    <source>
        <dbReference type="ARBA" id="ARBA00023136"/>
    </source>
</evidence>
<keyword evidence="4 6" id="KW-1133">Transmembrane helix</keyword>
<reference evidence="7 8" key="1">
    <citation type="submission" date="2018-01" db="EMBL/GenBank/DDBJ databases">
        <title>Harnessing the power of phylogenomics to disentangle the directionality and signatures of interkingdom host jumping in the parasitic fungal genus Tolypocladium.</title>
        <authorList>
            <person name="Quandt C.A."/>
            <person name="Patterson W."/>
            <person name="Spatafora J.W."/>
        </authorList>
    </citation>
    <scope>NUCLEOTIDE SEQUENCE [LARGE SCALE GENOMIC DNA]</scope>
    <source>
        <strain evidence="7 8">NRBC 100945</strain>
    </source>
</reference>
<organism evidence="7 8">
    <name type="scientific">Tolypocladium paradoxum</name>
    <dbReference type="NCBI Taxonomy" id="94208"/>
    <lineage>
        <taxon>Eukaryota</taxon>
        <taxon>Fungi</taxon>
        <taxon>Dikarya</taxon>
        <taxon>Ascomycota</taxon>
        <taxon>Pezizomycotina</taxon>
        <taxon>Sordariomycetes</taxon>
        <taxon>Hypocreomycetidae</taxon>
        <taxon>Hypocreales</taxon>
        <taxon>Ophiocordycipitaceae</taxon>
        <taxon>Tolypocladium</taxon>
    </lineage>
</organism>
<evidence type="ECO:0000313" key="7">
    <source>
        <dbReference type="EMBL" id="POR31646.1"/>
    </source>
</evidence>
<dbReference type="Proteomes" id="UP000237481">
    <property type="component" value="Unassembled WGS sequence"/>
</dbReference>
<dbReference type="PANTHER" id="PTHR12483:SF73">
    <property type="entry name" value="COPPER TRANSPORT PROTEIN CTR3"/>
    <property type="match status" value="1"/>
</dbReference>
<evidence type="ECO:0000256" key="6">
    <source>
        <dbReference type="RuleBase" id="RU367022"/>
    </source>
</evidence>
<dbReference type="EMBL" id="PKSG01001018">
    <property type="protein sequence ID" value="POR31646.1"/>
    <property type="molecule type" value="Genomic_DNA"/>
</dbReference>
<feature type="transmembrane region" description="Helical" evidence="6">
    <location>
        <begin position="187"/>
        <end position="206"/>
    </location>
</feature>
<accession>A0A2S4KNA1</accession>
<keyword evidence="3 6" id="KW-0812">Transmembrane</keyword>
<dbReference type="InterPro" id="IPR007274">
    <property type="entry name" value="Cop_transporter"/>
</dbReference>